<reference evidence="1 2" key="1">
    <citation type="submission" date="2015-01" db="EMBL/GenBank/DDBJ databases">
        <title>Evolution of Trichinella species and genotypes.</title>
        <authorList>
            <person name="Korhonen P.K."/>
            <person name="Edoardo P."/>
            <person name="Giuseppe L.R."/>
            <person name="Gasser R.B."/>
        </authorList>
    </citation>
    <scope>NUCLEOTIDE SEQUENCE [LARGE SCALE GENOMIC DNA]</scope>
    <source>
        <strain evidence="1">ISS588</strain>
    </source>
</reference>
<proteinExistence type="predicted"/>
<comment type="caution">
    <text evidence="1">The sequence shown here is derived from an EMBL/GenBank/DDBJ whole genome shotgun (WGS) entry which is preliminary data.</text>
</comment>
<gene>
    <name evidence="1" type="ORF">T4B_9177</name>
</gene>
<evidence type="ECO:0000313" key="2">
    <source>
        <dbReference type="Proteomes" id="UP000054805"/>
    </source>
</evidence>
<keyword evidence="2" id="KW-1185">Reference proteome</keyword>
<evidence type="ECO:0000313" key="1">
    <source>
        <dbReference type="EMBL" id="KRY96961.1"/>
    </source>
</evidence>
<protein>
    <submittedName>
        <fullName evidence="1">Uncharacterized protein</fullName>
    </submittedName>
</protein>
<dbReference type="AlphaFoldDB" id="A0A0V1GFD2"/>
<name>A0A0V1GFD2_TRIPS</name>
<dbReference type="Proteomes" id="UP000054805">
    <property type="component" value="Unassembled WGS sequence"/>
</dbReference>
<organism evidence="1 2">
    <name type="scientific">Trichinella pseudospiralis</name>
    <name type="common">Parasitic roundworm</name>
    <dbReference type="NCBI Taxonomy" id="6337"/>
    <lineage>
        <taxon>Eukaryota</taxon>
        <taxon>Metazoa</taxon>
        <taxon>Ecdysozoa</taxon>
        <taxon>Nematoda</taxon>
        <taxon>Enoplea</taxon>
        <taxon>Dorylaimia</taxon>
        <taxon>Trichinellida</taxon>
        <taxon>Trichinellidae</taxon>
        <taxon>Trichinella</taxon>
    </lineage>
</organism>
<sequence>MTVYIHLCISQALAEPLRRQLYQALSASSCGAVSGWSFLQSLLHTLSL</sequence>
<dbReference type="EMBL" id="JYDS01002757">
    <property type="protein sequence ID" value="KRY96961.1"/>
    <property type="molecule type" value="Genomic_DNA"/>
</dbReference>
<accession>A0A0V1GFD2</accession>